<evidence type="ECO:0000256" key="1">
    <source>
        <dbReference type="ARBA" id="ARBA00004173"/>
    </source>
</evidence>
<evidence type="ECO:0000256" key="3">
    <source>
        <dbReference type="ARBA" id="ARBA00022946"/>
    </source>
</evidence>
<evidence type="ECO:0000313" key="10">
    <source>
        <dbReference type="Proteomes" id="UP000594260"/>
    </source>
</evidence>
<sequence length="346" mass="39287">MARALNAKINMASFACVRMIRALGRPLRLTRNAITSNSRSFCDSRNNGKLEKLDELLKSFSNEKRPDAPTVTAAKASKTKNVQFPGVAPQVVVAAKEAAKTLPGSVTENLTRLVQELQQVNRESGAVSLDQLLGDIEVYRHRKKRHDSSSVNKELNEKMDEICSMAMGEEVEYQEFQRVAPRGNARRKKVKHQQHDTVQQFPLFEGPGLGIFTSTSHDDKMFKPVTLLDTLVEREARQKITVIPKNALDEMILWTESGKLWKFPIDNEEGFDKEATVSFEDHVFLEHLIEDDAAFPHGPVREFMELVCVGLSKNPYITVERKHACIEWYRDYFTKKKKLVKAAAQN</sequence>
<dbReference type="CTD" id="10240"/>
<comment type="similarity">
    <text evidence="2">Belongs to the mitochondrion-specific ribosomal protein mS31 family.</text>
</comment>
<dbReference type="PANTHER" id="PTHR13231:SF3">
    <property type="entry name" value="SMALL RIBOSOMAL SUBUNIT PROTEIN MS31"/>
    <property type="match status" value="1"/>
</dbReference>
<dbReference type="InterPro" id="IPR026299">
    <property type="entry name" value="MRP-S31"/>
</dbReference>
<reference evidence="9" key="1">
    <citation type="submission" date="2021-01" db="UniProtKB">
        <authorList>
            <consortium name="EnsemblMetazoa"/>
        </authorList>
    </citation>
    <scope>IDENTIFICATION</scope>
</reference>
<dbReference type="AlphaFoldDB" id="A0A7M7L5L7"/>
<evidence type="ECO:0000256" key="6">
    <source>
        <dbReference type="ARBA" id="ARBA00023274"/>
    </source>
</evidence>
<proteinExistence type="inferred from homology"/>
<evidence type="ECO:0000256" key="2">
    <source>
        <dbReference type="ARBA" id="ARBA00011057"/>
    </source>
</evidence>
<keyword evidence="10" id="KW-1185">Reference proteome</keyword>
<dbReference type="GO" id="GO:0005763">
    <property type="term" value="C:mitochondrial small ribosomal subunit"/>
    <property type="evidence" value="ECO:0007669"/>
    <property type="project" value="InterPro"/>
</dbReference>
<evidence type="ECO:0000256" key="4">
    <source>
        <dbReference type="ARBA" id="ARBA00022980"/>
    </source>
</evidence>
<comment type="subcellular location">
    <subcellularLocation>
        <location evidence="1">Mitochondrion</location>
    </subcellularLocation>
</comment>
<keyword evidence="6" id="KW-0687">Ribonucleoprotein</keyword>
<dbReference type="KEGG" id="vde:111254318"/>
<dbReference type="RefSeq" id="XP_022670762.1">
    <property type="nucleotide sequence ID" value="XM_022815027.1"/>
</dbReference>
<evidence type="ECO:0000313" key="9">
    <source>
        <dbReference type="EnsemblMetazoa" id="XP_022670762"/>
    </source>
</evidence>
<evidence type="ECO:0000256" key="8">
    <source>
        <dbReference type="ARBA" id="ARBA00035363"/>
    </source>
</evidence>
<dbReference type="GO" id="GO:0003735">
    <property type="term" value="F:structural constituent of ribosome"/>
    <property type="evidence" value="ECO:0007669"/>
    <property type="project" value="InterPro"/>
</dbReference>
<dbReference type="Pfam" id="PF15433">
    <property type="entry name" value="MRP-S31"/>
    <property type="match status" value="1"/>
</dbReference>
<keyword evidence="3" id="KW-0809">Transit peptide</keyword>
<dbReference type="GeneID" id="111254318"/>
<dbReference type="Proteomes" id="UP000594260">
    <property type="component" value="Unplaced"/>
</dbReference>
<organism evidence="9 10">
    <name type="scientific">Varroa destructor</name>
    <name type="common">Honeybee mite</name>
    <dbReference type="NCBI Taxonomy" id="109461"/>
    <lineage>
        <taxon>Eukaryota</taxon>
        <taxon>Metazoa</taxon>
        <taxon>Ecdysozoa</taxon>
        <taxon>Arthropoda</taxon>
        <taxon>Chelicerata</taxon>
        <taxon>Arachnida</taxon>
        <taxon>Acari</taxon>
        <taxon>Parasitiformes</taxon>
        <taxon>Mesostigmata</taxon>
        <taxon>Gamasina</taxon>
        <taxon>Dermanyssoidea</taxon>
        <taxon>Varroidae</taxon>
        <taxon>Varroa</taxon>
    </lineage>
</organism>
<accession>A0A7M7L5L7</accession>
<dbReference type="InParanoid" id="A0A7M7L5L7"/>
<dbReference type="PANTHER" id="PTHR13231">
    <property type="entry name" value="MITOCHONDRIAL RIBOSOMAL PROTEIN S31"/>
    <property type="match status" value="1"/>
</dbReference>
<evidence type="ECO:0000256" key="5">
    <source>
        <dbReference type="ARBA" id="ARBA00023128"/>
    </source>
</evidence>
<dbReference type="FunCoup" id="A0A7M7L5L7">
    <property type="interactions" value="521"/>
</dbReference>
<name>A0A7M7L5L7_VARDE</name>
<dbReference type="OrthoDB" id="5989925at2759"/>
<evidence type="ECO:0000256" key="7">
    <source>
        <dbReference type="ARBA" id="ARBA00035133"/>
    </source>
</evidence>
<keyword evidence="5" id="KW-0496">Mitochondrion</keyword>
<protein>
    <recommendedName>
        <fullName evidence="7">Small ribosomal subunit protein mS31</fullName>
    </recommendedName>
    <alternativeName>
        <fullName evidence="8">28S ribosomal protein S31, mitochondrial</fullName>
    </alternativeName>
</protein>
<keyword evidence="4" id="KW-0689">Ribosomal protein</keyword>
<dbReference type="EnsemblMetazoa" id="XM_022815027">
    <property type="protein sequence ID" value="XP_022670762"/>
    <property type="gene ID" value="LOC111254318"/>
</dbReference>